<dbReference type="NCBIfam" id="TIGR01439">
    <property type="entry name" value="lp_hng_hel_AbrB"/>
    <property type="match status" value="1"/>
</dbReference>
<evidence type="ECO:0000259" key="2">
    <source>
        <dbReference type="PROSITE" id="PS51740"/>
    </source>
</evidence>
<gene>
    <name evidence="3" type="ORF">AA106556_1867</name>
</gene>
<evidence type="ECO:0000313" key="3">
    <source>
        <dbReference type="EMBL" id="GBR48712.1"/>
    </source>
</evidence>
<evidence type="ECO:0000313" key="4">
    <source>
        <dbReference type="Proteomes" id="UP001062443"/>
    </source>
</evidence>
<organism evidence="3 4">
    <name type="scientific">Neokomagataea tanensis NBRC 106556</name>
    <dbReference type="NCBI Taxonomy" id="1223519"/>
    <lineage>
        <taxon>Bacteria</taxon>
        <taxon>Pseudomonadati</taxon>
        <taxon>Pseudomonadota</taxon>
        <taxon>Alphaproteobacteria</taxon>
        <taxon>Acetobacterales</taxon>
        <taxon>Acetobacteraceae</taxon>
        <taxon>Neokomagataea</taxon>
    </lineage>
</organism>
<accession>A0ABQ0QL74</accession>
<dbReference type="Proteomes" id="UP001062443">
    <property type="component" value="Unassembled WGS sequence"/>
</dbReference>
<sequence>MTTLLKDESTLTSKGQATIPKAVRQALGVDYGGRIAFIVDDNRRVTIEKVAEEAHDPVIEAFLSFLAQDMTNNPDTSLLPMPGALRERMGALVGGIDDDLESAIDGPVAL</sequence>
<proteinExistence type="predicted"/>
<name>A0ABQ0QL74_9PROT</name>
<dbReference type="SMART" id="SM00966">
    <property type="entry name" value="SpoVT_AbrB"/>
    <property type="match status" value="1"/>
</dbReference>
<dbReference type="Pfam" id="PF15937">
    <property type="entry name" value="PrlF_antitoxin"/>
    <property type="match status" value="1"/>
</dbReference>
<feature type="domain" description="SpoVT-AbrB" evidence="2">
    <location>
        <begin position="6"/>
        <end position="52"/>
    </location>
</feature>
<dbReference type="PROSITE" id="PS51740">
    <property type="entry name" value="SPOVT_ABRB"/>
    <property type="match status" value="1"/>
</dbReference>
<dbReference type="Gene3D" id="2.10.260.10">
    <property type="match status" value="1"/>
</dbReference>
<dbReference type="RefSeq" id="WP_068173483.1">
    <property type="nucleotide sequence ID" value="NZ_BAQB01000051.1"/>
</dbReference>
<evidence type="ECO:0000256" key="1">
    <source>
        <dbReference type="PROSITE-ProRule" id="PRU01076"/>
    </source>
</evidence>
<dbReference type="InterPro" id="IPR037914">
    <property type="entry name" value="SpoVT-AbrB_sf"/>
</dbReference>
<reference evidence="3" key="1">
    <citation type="submission" date="2013-04" db="EMBL/GenBank/DDBJ databases">
        <title>The genome sequencing project of 58 acetic acid bacteria.</title>
        <authorList>
            <person name="Okamoto-Kainuma A."/>
            <person name="Ishikawa M."/>
            <person name="Umino S."/>
            <person name="Koizumi Y."/>
            <person name="Shiwa Y."/>
            <person name="Yoshikawa H."/>
            <person name="Matsutani M."/>
            <person name="Matsushita K."/>
        </authorList>
    </citation>
    <scope>NUCLEOTIDE SEQUENCE</scope>
    <source>
        <strain evidence="3">NBRC 106556</strain>
    </source>
</reference>
<keyword evidence="1" id="KW-0238">DNA-binding</keyword>
<comment type="caution">
    <text evidence="3">The sequence shown here is derived from an EMBL/GenBank/DDBJ whole genome shotgun (WGS) entry which is preliminary data.</text>
</comment>
<dbReference type="InterPro" id="IPR031848">
    <property type="entry name" value="PrlF_antitoxin"/>
</dbReference>
<dbReference type="SUPFAM" id="SSF89447">
    <property type="entry name" value="AbrB/MazE/MraZ-like"/>
    <property type="match status" value="1"/>
</dbReference>
<dbReference type="InterPro" id="IPR007159">
    <property type="entry name" value="SpoVT-AbrB_dom"/>
</dbReference>
<dbReference type="EMBL" id="BAQB01000051">
    <property type="protein sequence ID" value="GBR48712.1"/>
    <property type="molecule type" value="Genomic_DNA"/>
</dbReference>
<keyword evidence="4" id="KW-1185">Reference proteome</keyword>
<protein>
    <submittedName>
        <fullName evidence="3">Transcriptional regulator AbrB</fullName>
    </submittedName>
</protein>